<organism evidence="9 10">
    <name type="scientific">Rhodospira trueperi</name>
    <dbReference type="NCBI Taxonomy" id="69960"/>
    <lineage>
        <taxon>Bacteria</taxon>
        <taxon>Pseudomonadati</taxon>
        <taxon>Pseudomonadota</taxon>
        <taxon>Alphaproteobacteria</taxon>
        <taxon>Rhodospirillales</taxon>
        <taxon>Rhodospirillaceae</taxon>
        <taxon>Rhodospira</taxon>
    </lineage>
</organism>
<feature type="transmembrane region" description="Helical" evidence="7">
    <location>
        <begin position="12"/>
        <end position="32"/>
    </location>
</feature>
<evidence type="ECO:0000256" key="2">
    <source>
        <dbReference type="ARBA" id="ARBA00022448"/>
    </source>
</evidence>
<feature type="transmembrane region" description="Helical" evidence="7">
    <location>
        <begin position="181"/>
        <end position="202"/>
    </location>
</feature>
<feature type="domain" description="ABC transmembrane type-1" evidence="8">
    <location>
        <begin position="71"/>
        <end position="261"/>
    </location>
</feature>
<dbReference type="EMBL" id="FNAP01000004">
    <property type="protein sequence ID" value="SDE16585.1"/>
    <property type="molecule type" value="Genomic_DNA"/>
</dbReference>
<comment type="subcellular location">
    <subcellularLocation>
        <location evidence="1 7">Cell membrane</location>
        <topology evidence="1 7">Multi-pass membrane protein</topology>
    </subcellularLocation>
</comment>
<gene>
    <name evidence="9" type="ORF">SAMN05421720_10431</name>
</gene>
<feature type="transmembrane region" description="Helical" evidence="7">
    <location>
        <begin position="106"/>
        <end position="127"/>
    </location>
</feature>
<dbReference type="CDD" id="cd06261">
    <property type="entry name" value="TM_PBP2"/>
    <property type="match status" value="1"/>
</dbReference>
<dbReference type="OrthoDB" id="9815445at2"/>
<protein>
    <submittedName>
        <fullName evidence="9">Multiple sugar transport system permease protein</fullName>
    </submittedName>
</protein>
<dbReference type="GO" id="GO:0055085">
    <property type="term" value="P:transmembrane transport"/>
    <property type="evidence" value="ECO:0007669"/>
    <property type="project" value="InterPro"/>
</dbReference>
<feature type="transmembrane region" description="Helical" evidence="7">
    <location>
        <begin position="240"/>
        <end position="261"/>
    </location>
</feature>
<keyword evidence="2 7" id="KW-0813">Transport</keyword>
<dbReference type="SUPFAM" id="SSF161098">
    <property type="entry name" value="MetI-like"/>
    <property type="match status" value="1"/>
</dbReference>
<reference evidence="9 10" key="1">
    <citation type="submission" date="2016-10" db="EMBL/GenBank/DDBJ databases">
        <authorList>
            <person name="de Groot N.N."/>
        </authorList>
    </citation>
    <scope>NUCLEOTIDE SEQUENCE [LARGE SCALE GENOMIC DNA]</scope>
    <source>
        <strain evidence="9 10">ATCC 700224</strain>
    </source>
</reference>
<keyword evidence="10" id="KW-1185">Reference proteome</keyword>
<dbReference type="InterPro" id="IPR000515">
    <property type="entry name" value="MetI-like"/>
</dbReference>
<feature type="transmembrane region" description="Helical" evidence="7">
    <location>
        <begin position="139"/>
        <end position="160"/>
    </location>
</feature>
<dbReference type="RefSeq" id="WP_092784174.1">
    <property type="nucleotide sequence ID" value="NZ_FNAP01000004.1"/>
</dbReference>
<dbReference type="Gene3D" id="1.10.3720.10">
    <property type="entry name" value="MetI-like"/>
    <property type="match status" value="1"/>
</dbReference>
<keyword evidence="9" id="KW-0762">Sugar transport</keyword>
<dbReference type="PANTHER" id="PTHR43744:SF3">
    <property type="entry name" value="LACTOSE TRANSPORT SYSTEM PERMEASE PROTEIN LACG"/>
    <property type="match status" value="1"/>
</dbReference>
<evidence type="ECO:0000256" key="6">
    <source>
        <dbReference type="ARBA" id="ARBA00023136"/>
    </source>
</evidence>
<evidence type="ECO:0000259" key="8">
    <source>
        <dbReference type="PROSITE" id="PS50928"/>
    </source>
</evidence>
<evidence type="ECO:0000256" key="1">
    <source>
        <dbReference type="ARBA" id="ARBA00004651"/>
    </source>
</evidence>
<comment type="similarity">
    <text evidence="7">Belongs to the binding-protein-dependent transport system permease family.</text>
</comment>
<feature type="transmembrane region" description="Helical" evidence="7">
    <location>
        <begin position="70"/>
        <end position="94"/>
    </location>
</feature>
<dbReference type="GO" id="GO:0005886">
    <property type="term" value="C:plasma membrane"/>
    <property type="evidence" value="ECO:0007669"/>
    <property type="project" value="UniProtKB-SubCell"/>
</dbReference>
<evidence type="ECO:0000256" key="4">
    <source>
        <dbReference type="ARBA" id="ARBA00022692"/>
    </source>
</evidence>
<keyword evidence="3" id="KW-1003">Cell membrane</keyword>
<dbReference type="Pfam" id="PF00528">
    <property type="entry name" value="BPD_transp_1"/>
    <property type="match status" value="1"/>
</dbReference>
<evidence type="ECO:0000313" key="10">
    <source>
        <dbReference type="Proteomes" id="UP000199412"/>
    </source>
</evidence>
<keyword evidence="5 7" id="KW-1133">Transmembrane helix</keyword>
<dbReference type="InterPro" id="IPR035906">
    <property type="entry name" value="MetI-like_sf"/>
</dbReference>
<name>A0A1G7ARF6_9PROT</name>
<keyword evidence="6 7" id="KW-0472">Membrane</keyword>
<evidence type="ECO:0000313" key="9">
    <source>
        <dbReference type="EMBL" id="SDE16585.1"/>
    </source>
</evidence>
<keyword evidence="4 7" id="KW-0812">Transmembrane</keyword>
<evidence type="ECO:0000256" key="7">
    <source>
        <dbReference type="RuleBase" id="RU363032"/>
    </source>
</evidence>
<sequence length="276" mass="29818">MKRSVTGTDTLALVGLLLGAAVVLLPFVWMVSLSLKPADEIFTRGVDLLPSRLEWQNYVDAFTQVDLARYLMNGVIVCGGILVFQTLFAVPCAFALAHRRFVGRQVIFGLVLAGLLVPFHVTAIPIFLGLAELRLINTYTALIAPFVASVFGIFLFRQFMARLPADLFDAARVDGLSETAIVWRIAFPLAMPAATAFAVFSVTAHWNDLFWPLIVVTDPDLATPPRGIVFFRDAEAGDNVGPLMAAAVIVTAPLIAGFLLAQRTFTRGIAAGGLRG</sequence>
<proteinExistence type="inferred from homology"/>
<dbReference type="PANTHER" id="PTHR43744">
    <property type="entry name" value="ABC TRANSPORTER PERMEASE PROTEIN MG189-RELATED-RELATED"/>
    <property type="match status" value="1"/>
</dbReference>
<evidence type="ECO:0000256" key="3">
    <source>
        <dbReference type="ARBA" id="ARBA00022475"/>
    </source>
</evidence>
<dbReference type="Proteomes" id="UP000199412">
    <property type="component" value="Unassembled WGS sequence"/>
</dbReference>
<dbReference type="AlphaFoldDB" id="A0A1G7ARF6"/>
<evidence type="ECO:0000256" key="5">
    <source>
        <dbReference type="ARBA" id="ARBA00022989"/>
    </source>
</evidence>
<dbReference type="PROSITE" id="PS50928">
    <property type="entry name" value="ABC_TM1"/>
    <property type="match status" value="1"/>
</dbReference>
<accession>A0A1G7ARF6</accession>
<dbReference type="STRING" id="69960.SAMN05421720_10431"/>